<dbReference type="AlphaFoldDB" id="A0AAD9UCF9"/>
<dbReference type="Proteomes" id="UP001209878">
    <property type="component" value="Unassembled WGS sequence"/>
</dbReference>
<proteinExistence type="predicted"/>
<feature type="region of interest" description="Disordered" evidence="8">
    <location>
        <begin position="361"/>
        <end position="390"/>
    </location>
</feature>
<evidence type="ECO:0000256" key="4">
    <source>
        <dbReference type="ARBA" id="ARBA00022777"/>
    </source>
</evidence>
<dbReference type="InterPro" id="IPR016064">
    <property type="entry name" value="NAD/diacylglycerol_kinase_sf"/>
</dbReference>
<evidence type="ECO:0000256" key="1">
    <source>
        <dbReference type="ARBA" id="ARBA00004308"/>
    </source>
</evidence>
<dbReference type="FunFam" id="3.40.50.10330:FF:000005">
    <property type="entry name" value="Sphingosine kinase 2"/>
    <property type="match status" value="1"/>
</dbReference>
<dbReference type="GO" id="GO:0042981">
    <property type="term" value="P:regulation of apoptotic process"/>
    <property type="evidence" value="ECO:0007669"/>
    <property type="project" value="UniProtKB-ARBA"/>
</dbReference>
<dbReference type="SUPFAM" id="SSF111331">
    <property type="entry name" value="NAD kinase/diacylglycerol kinase-like"/>
    <property type="match status" value="1"/>
</dbReference>
<dbReference type="GO" id="GO:0016020">
    <property type="term" value="C:membrane"/>
    <property type="evidence" value="ECO:0007669"/>
    <property type="project" value="TreeGrafter"/>
</dbReference>
<dbReference type="SMART" id="SM00046">
    <property type="entry name" value="DAGKc"/>
    <property type="match status" value="1"/>
</dbReference>
<dbReference type="GO" id="GO:0005524">
    <property type="term" value="F:ATP binding"/>
    <property type="evidence" value="ECO:0007669"/>
    <property type="project" value="UniProtKB-KW"/>
</dbReference>
<evidence type="ECO:0000259" key="9">
    <source>
        <dbReference type="PROSITE" id="PS50146"/>
    </source>
</evidence>
<keyword evidence="4" id="KW-0418">Kinase</keyword>
<sequence length="583" mass="63555">MVSNGTDAVLVEDTFPFNPKSDQTEVKVTVTCLGIGCIPVEVDGRSSKILGRRSLKPVTLSMDDVVGCRIKDKDKVDINSARLDIVAYPHHKVFASKRTQRRKEVVTLTFKKHDSYEENVRMAKDWSTLIHSLAKGHGFQQAQDITNSEGTPSSSKVLVLVNPFGGTGRALKMFLEKVVPVFTDANIEYEMICTERQGHAKEMMMTLTLTDYYGIIIVSGDGLVYEVINGLMARDDWKTAIKTPLGVIPGGSGNALCSAISHSAGEPFLSEPVLPASFIIAKHQPLPMDLVAVDTAEGRLYSFLNVCWGIIADIDIESEKFRSLGMARFTLGTISRLLGLRRYRGRISFLPVGEYRPKEVTASMKRSKSEVAPPGKSTRNVKKSQSLDMTTDTQLQVDTSGEPGLDEVGMDNAAIENSGHVVTEAGDAVNGSETTADDASPHVNGCAVDSMTSELPGLTEPVPSSWVTIEDDFVLVLAMYQTHLNSELIPAPTCTFDDGLMHLIIVRASITRTRILRVLLAFQEGREVNDDAAEVVCVKAFRLEPLTDRGILTVDGETIKYGPVQAHVLPGVARVMALDKSQV</sequence>
<dbReference type="GO" id="GO:0008481">
    <property type="term" value="F:sphingosine kinase activity"/>
    <property type="evidence" value="ECO:0007669"/>
    <property type="project" value="UniProtKB-EC"/>
</dbReference>
<dbReference type="GO" id="GO:0046512">
    <property type="term" value="P:sphingosine biosynthetic process"/>
    <property type="evidence" value="ECO:0007669"/>
    <property type="project" value="TreeGrafter"/>
</dbReference>
<organism evidence="10 11">
    <name type="scientific">Ridgeia piscesae</name>
    <name type="common">Tubeworm</name>
    <dbReference type="NCBI Taxonomy" id="27915"/>
    <lineage>
        <taxon>Eukaryota</taxon>
        <taxon>Metazoa</taxon>
        <taxon>Spiralia</taxon>
        <taxon>Lophotrochozoa</taxon>
        <taxon>Annelida</taxon>
        <taxon>Polychaeta</taxon>
        <taxon>Sedentaria</taxon>
        <taxon>Canalipalpata</taxon>
        <taxon>Sabellida</taxon>
        <taxon>Siboglinidae</taxon>
        <taxon>Ridgeia</taxon>
    </lineage>
</organism>
<evidence type="ECO:0000256" key="8">
    <source>
        <dbReference type="SAM" id="MobiDB-lite"/>
    </source>
</evidence>
<dbReference type="Pfam" id="PF19279">
    <property type="entry name" value="YegS_C"/>
    <property type="match status" value="1"/>
</dbReference>
<protein>
    <recommendedName>
        <fullName evidence="7">sphingosine kinase</fullName>
        <ecNumber evidence="7">2.7.1.91</ecNumber>
    </recommendedName>
</protein>
<dbReference type="PANTHER" id="PTHR12358">
    <property type="entry name" value="SPHINGOSINE KINASE"/>
    <property type="match status" value="1"/>
</dbReference>
<keyword evidence="2" id="KW-0808">Transferase</keyword>
<feature type="domain" description="DAGKc" evidence="9">
    <location>
        <begin position="152"/>
        <end position="297"/>
    </location>
</feature>
<dbReference type="PANTHER" id="PTHR12358:SF112">
    <property type="entry name" value="LD11247P-RELATED"/>
    <property type="match status" value="1"/>
</dbReference>
<accession>A0AAD9UCF9</accession>
<dbReference type="InterPro" id="IPR045540">
    <property type="entry name" value="YegS/DAGK_C"/>
</dbReference>
<evidence type="ECO:0000256" key="2">
    <source>
        <dbReference type="ARBA" id="ARBA00022679"/>
    </source>
</evidence>
<reference evidence="10" key="1">
    <citation type="journal article" date="2023" name="Mol. Biol. Evol.">
        <title>Third-Generation Sequencing Reveals the Adaptive Role of the Epigenome in Three Deep-Sea Polychaetes.</title>
        <authorList>
            <person name="Perez M."/>
            <person name="Aroh O."/>
            <person name="Sun Y."/>
            <person name="Lan Y."/>
            <person name="Juniper S.K."/>
            <person name="Young C.R."/>
            <person name="Angers B."/>
            <person name="Qian P.Y."/>
        </authorList>
    </citation>
    <scope>NUCLEOTIDE SEQUENCE</scope>
    <source>
        <strain evidence="10">R07B-5</strain>
    </source>
</reference>
<dbReference type="Gene3D" id="3.40.50.10330">
    <property type="entry name" value="Probable inorganic polyphosphate/atp-NAD kinase, domain 1"/>
    <property type="match status" value="1"/>
</dbReference>
<dbReference type="InterPro" id="IPR017438">
    <property type="entry name" value="ATP-NAD_kinase_N"/>
</dbReference>
<evidence type="ECO:0000256" key="3">
    <source>
        <dbReference type="ARBA" id="ARBA00022741"/>
    </source>
</evidence>
<dbReference type="GO" id="GO:0012505">
    <property type="term" value="C:endomembrane system"/>
    <property type="evidence" value="ECO:0007669"/>
    <property type="project" value="UniProtKB-SubCell"/>
</dbReference>
<evidence type="ECO:0000313" key="11">
    <source>
        <dbReference type="Proteomes" id="UP001209878"/>
    </source>
</evidence>
<evidence type="ECO:0000256" key="5">
    <source>
        <dbReference type="ARBA" id="ARBA00022840"/>
    </source>
</evidence>
<name>A0AAD9UCF9_RIDPI</name>
<dbReference type="InterPro" id="IPR050187">
    <property type="entry name" value="Lipid_Phosphate_FormReg"/>
</dbReference>
<evidence type="ECO:0000256" key="7">
    <source>
        <dbReference type="ARBA" id="ARBA00044037"/>
    </source>
</evidence>
<comment type="caution">
    <text evidence="10">The sequence shown here is derived from an EMBL/GenBank/DDBJ whole genome shotgun (WGS) entry which is preliminary data.</text>
</comment>
<dbReference type="Gene3D" id="2.60.200.40">
    <property type="match status" value="1"/>
</dbReference>
<keyword evidence="3" id="KW-0547">Nucleotide-binding</keyword>
<evidence type="ECO:0000313" key="10">
    <source>
        <dbReference type="EMBL" id="KAK2184397.1"/>
    </source>
</evidence>
<comment type="subcellular location">
    <subcellularLocation>
        <location evidence="1">Endomembrane system</location>
    </subcellularLocation>
</comment>
<dbReference type="Pfam" id="PF00781">
    <property type="entry name" value="DAGK_cat"/>
    <property type="match status" value="1"/>
</dbReference>
<keyword evidence="6" id="KW-0472">Membrane</keyword>
<gene>
    <name evidence="10" type="ORF">NP493_267g03053</name>
</gene>
<dbReference type="EC" id="2.7.1.91" evidence="7"/>
<dbReference type="PROSITE" id="PS50146">
    <property type="entry name" value="DAGK"/>
    <property type="match status" value="1"/>
</dbReference>
<keyword evidence="5" id="KW-0067">ATP-binding</keyword>
<dbReference type="InterPro" id="IPR001206">
    <property type="entry name" value="Diacylglycerol_kinase_cat_dom"/>
</dbReference>
<dbReference type="GO" id="GO:0005737">
    <property type="term" value="C:cytoplasm"/>
    <property type="evidence" value="ECO:0007669"/>
    <property type="project" value="TreeGrafter"/>
</dbReference>
<keyword evidence="11" id="KW-1185">Reference proteome</keyword>
<dbReference type="EMBL" id="JAODUO010000267">
    <property type="protein sequence ID" value="KAK2184397.1"/>
    <property type="molecule type" value="Genomic_DNA"/>
</dbReference>
<evidence type="ECO:0000256" key="6">
    <source>
        <dbReference type="ARBA" id="ARBA00023136"/>
    </source>
</evidence>